<evidence type="ECO:0000259" key="5">
    <source>
        <dbReference type="PROSITE" id="PS51278"/>
    </source>
</evidence>
<keyword evidence="7" id="KW-1185">Reference proteome</keyword>
<evidence type="ECO:0000256" key="2">
    <source>
        <dbReference type="ARBA" id="ARBA00022888"/>
    </source>
</evidence>
<dbReference type="InterPro" id="IPR017932">
    <property type="entry name" value="GATase_2_dom"/>
</dbReference>
<evidence type="ECO:0000256" key="1">
    <source>
        <dbReference type="ARBA" id="ARBA00022605"/>
    </source>
</evidence>
<dbReference type="GO" id="GO:0006529">
    <property type="term" value="P:asparagine biosynthetic process"/>
    <property type="evidence" value="ECO:0007669"/>
    <property type="project" value="UniProtKB-KW"/>
</dbReference>
<dbReference type="PANTHER" id="PTHR45937">
    <property type="entry name" value="ASPARAGINE SYNTHETASE DOMAIN-CONTAINING PROTEIN 1"/>
    <property type="match status" value="1"/>
</dbReference>
<accession>A0AAE0TU37</accession>
<feature type="region of interest" description="Disordered" evidence="4">
    <location>
        <begin position="9"/>
        <end position="44"/>
    </location>
</feature>
<dbReference type="Gene3D" id="3.40.50.620">
    <property type="entry name" value="HUPs"/>
    <property type="match status" value="1"/>
</dbReference>
<sequence length="573" mass="62586">MCGIFAAISDSQHIRPSPELEQQLQQRGPDSTGQHKASHGEHGPHVSLHATVLSLRGDHTVHQPISVGTSGSALCWNGEAWSIAGLPTSGNDTLAVARLLENIAGEQNEAPSRGEAIIARARNLASALSQIAGPYAFVFHDAANNLLFYGRDFLGRRSLLSGCTEMGNWLLCSVTAGTPNTSWQEIGTDGVYCLDLLQAKNAGNRMEEAVSFAAYSSCEPREVTDDSKTVIPKLSLNLDLPAQDHCLNAKSQAVEHLQKLLRRALAVRIDSIPVPPCLQSGEASSPRTRLAILFSGGLDCTVLARLAHDILPMDEIVDLLNVAFENPRVHKPHTESAYELCPDRITGCASYKELQEVCPERHWNFVAINVPYVQTLDHRDQVITLMHPHNTEMDLSISCALYFASRGQGFLSPTPDVLEPYTTSARVLLNGLGADELFGGYQRHATAFARKGYEGLLDELSLDIGRLGKRNLGRDDRVISHWGREARFPYLDEQVLAWAMSVPVNEKCGFGETLPETPNDGSELLEPGKKVLRCLAWKLGMKGVAKEKKRAIQFGARTAKMETGKTKGTTLLS</sequence>
<evidence type="ECO:0000313" key="6">
    <source>
        <dbReference type="EMBL" id="KAK3672487.1"/>
    </source>
</evidence>
<evidence type="ECO:0000313" key="7">
    <source>
        <dbReference type="Proteomes" id="UP001274830"/>
    </source>
</evidence>
<dbReference type="Pfam" id="PF00733">
    <property type="entry name" value="Asn_synthase"/>
    <property type="match status" value="1"/>
</dbReference>
<proteinExistence type="predicted"/>
<dbReference type="PROSITE" id="PS51278">
    <property type="entry name" value="GATASE_TYPE_2"/>
    <property type="match status" value="1"/>
</dbReference>
<protein>
    <recommendedName>
        <fullName evidence="5">Glutamine amidotransferase type-2 domain-containing protein</fullName>
    </recommendedName>
</protein>
<dbReference type="AlphaFoldDB" id="A0AAE0TU37"/>
<keyword evidence="1" id="KW-0028">Amino-acid biosynthesis</keyword>
<dbReference type="Proteomes" id="UP001274830">
    <property type="component" value="Unassembled WGS sequence"/>
</dbReference>
<dbReference type="InterPro" id="IPR051857">
    <property type="entry name" value="Asn_synthetase_domain"/>
</dbReference>
<dbReference type="InterPro" id="IPR014729">
    <property type="entry name" value="Rossmann-like_a/b/a_fold"/>
</dbReference>
<evidence type="ECO:0000256" key="3">
    <source>
        <dbReference type="ARBA" id="ARBA00022962"/>
    </source>
</evidence>
<name>A0AAE0TU37_9PEZI</name>
<dbReference type="Gene3D" id="3.60.20.10">
    <property type="entry name" value="Glutamine Phosphoribosylpyrophosphate, subunit 1, domain 1"/>
    <property type="match status" value="1"/>
</dbReference>
<dbReference type="InterPro" id="IPR001962">
    <property type="entry name" value="Asn_synthase"/>
</dbReference>
<dbReference type="SUPFAM" id="SSF52402">
    <property type="entry name" value="Adenine nucleotide alpha hydrolases-like"/>
    <property type="match status" value="1"/>
</dbReference>
<dbReference type="PANTHER" id="PTHR45937:SF1">
    <property type="entry name" value="ASPARAGINE SYNTHETASE DOMAIN-CONTAINING PROTEIN 1"/>
    <property type="match status" value="1"/>
</dbReference>
<feature type="compositionally biased region" description="Polar residues" evidence="4">
    <location>
        <begin position="20"/>
        <end position="35"/>
    </location>
</feature>
<dbReference type="CDD" id="cd01991">
    <property type="entry name" value="Asn_synthase_B_C"/>
    <property type="match status" value="1"/>
</dbReference>
<organism evidence="6 7">
    <name type="scientific">Recurvomyces mirabilis</name>
    <dbReference type="NCBI Taxonomy" id="574656"/>
    <lineage>
        <taxon>Eukaryota</taxon>
        <taxon>Fungi</taxon>
        <taxon>Dikarya</taxon>
        <taxon>Ascomycota</taxon>
        <taxon>Pezizomycotina</taxon>
        <taxon>Dothideomycetes</taxon>
        <taxon>Dothideomycetidae</taxon>
        <taxon>Mycosphaerellales</taxon>
        <taxon>Teratosphaeriaceae</taxon>
        <taxon>Recurvomyces</taxon>
    </lineage>
</organism>
<feature type="domain" description="Glutamine amidotransferase type-2" evidence="5">
    <location>
        <begin position="2"/>
        <end position="241"/>
    </location>
</feature>
<reference evidence="6" key="1">
    <citation type="submission" date="2023-07" db="EMBL/GenBank/DDBJ databases">
        <title>Black Yeasts Isolated from many extreme environments.</title>
        <authorList>
            <person name="Coleine C."/>
            <person name="Stajich J.E."/>
            <person name="Selbmann L."/>
        </authorList>
    </citation>
    <scope>NUCLEOTIDE SEQUENCE</scope>
    <source>
        <strain evidence="6">CCFEE 5485</strain>
    </source>
</reference>
<comment type="caution">
    <text evidence="6">The sequence shown here is derived from an EMBL/GenBank/DDBJ whole genome shotgun (WGS) entry which is preliminary data.</text>
</comment>
<dbReference type="EMBL" id="JAUTXT010000032">
    <property type="protein sequence ID" value="KAK3672487.1"/>
    <property type="molecule type" value="Genomic_DNA"/>
</dbReference>
<evidence type="ECO:0000256" key="4">
    <source>
        <dbReference type="SAM" id="MobiDB-lite"/>
    </source>
</evidence>
<keyword evidence="2" id="KW-0061">Asparagine biosynthesis</keyword>
<dbReference type="SUPFAM" id="SSF56235">
    <property type="entry name" value="N-terminal nucleophile aminohydrolases (Ntn hydrolases)"/>
    <property type="match status" value="1"/>
</dbReference>
<dbReference type="InterPro" id="IPR029055">
    <property type="entry name" value="Ntn_hydrolases_N"/>
</dbReference>
<keyword evidence="3" id="KW-0315">Glutamine amidotransferase</keyword>
<gene>
    <name evidence="6" type="ORF">LTR78_007537</name>
</gene>
<dbReference type="GO" id="GO:0004066">
    <property type="term" value="F:asparagine synthase (glutamine-hydrolyzing) activity"/>
    <property type="evidence" value="ECO:0007669"/>
    <property type="project" value="InterPro"/>
</dbReference>